<proteinExistence type="inferred from homology"/>
<dbReference type="InterPro" id="IPR006660">
    <property type="entry name" value="Arsenate_reductase-like"/>
</dbReference>
<dbReference type="EMBL" id="CP064781">
    <property type="protein sequence ID" value="QRJ62612.1"/>
    <property type="molecule type" value="Genomic_DNA"/>
</dbReference>
<sequence length="118" mass="13047">MTAKTPCRMYGIKNCDTMKKAMACLDAQGTAYEFVDYKKAGVAATHLPDWAARAGWQKLLNTRGLMWKKLSDEQRADVDETKALALMAEYPALIKRPVLDTGTALLVGFDADAYAKLK</sequence>
<accession>A0A974PW55</accession>
<evidence type="ECO:0000313" key="3">
    <source>
        <dbReference type="EMBL" id="QRJ62612.1"/>
    </source>
</evidence>
<dbReference type="SUPFAM" id="SSF52833">
    <property type="entry name" value="Thioredoxin-like"/>
    <property type="match status" value="1"/>
</dbReference>
<evidence type="ECO:0000256" key="1">
    <source>
        <dbReference type="ARBA" id="ARBA00007198"/>
    </source>
</evidence>
<evidence type="ECO:0000313" key="4">
    <source>
        <dbReference type="Proteomes" id="UP000663444"/>
    </source>
</evidence>
<dbReference type="KEGG" id="ares:IWH25_12620"/>
<dbReference type="Gene3D" id="3.40.30.10">
    <property type="entry name" value="Glutaredoxin"/>
    <property type="match status" value="1"/>
</dbReference>
<dbReference type="NCBIfam" id="TIGR01617">
    <property type="entry name" value="arsC_related"/>
    <property type="match status" value="1"/>
</dbReference>
<dbReference type="Proteomes" id="UP000663444">
    <property type="component" value="Chromosome"/>
</dbReference>
<gene>
    <name evidence="3" type="ORF">IWH25_12620</name>
</gene>
<dbReference type="PROSITE" id="PS51353">
    <property type="entry name" value="ARSC"/>
    <property type="match status" value="1"/>
</dbReference>
<dbReference type="InterPro" id="IPR036249">
    <property type="entry name" value="Thioredoxin-like_sf"/>
</dbReference>
<evidence type="ECO:0000256" key="2">
    <source>
        <dbReference type="PROSITE-ProRule" id="PRU01282"/>
    </source>
</evidence>
<protein>
    <submittedName>
        <fullName evidence="3">Arsenate reductase</fullName>
    </submittedName>
</protein>
<organism evidence="3 4">
    <name type="scientific">Azospira restricta</name>
    <dbReference type="NCBI Taxonomy" id="404405"/>
    <lineage>
        <taxon>Bacteria</taxon>
        <taxon>Pseudomonadati</taxon>
        <taxon>Pseudomonadota</taxon>
        <taxon>Betaproteobacteria</taxon>
        <taxon>Rhodocyclales</taxon>
        <taxon>Rhodocyclaceae</taxon>
        <taxon>Azospira</taxon>
    </lineage>
</organism>
<name>A0A974PW55_9RHOO</name>
<comment type="similarity">
    <text evidence="1 2">Belongs to the ArsC family.</text>
</comment>
<dbReference type="RefSeq" id="WP_203386143.1">
    <property type="nucleotide sequence ID" value="NZ_CP064781.1"/>
</dbReference>
<dbReference type="PANTHER" id="PTHR30041">
    <property type="entry name" value="ARSENATE REDUCTASE"/>
    <property type="match status" value="1"/>
</dbReference>
<dbReference type="Pfam" id="PF03960">
    <property type="entry name" value="ArsC"/>
    <property type="match status" value="1"/>
</dbReference>
<dbReference type="CDD" id="cd03035">
    <property type="entry name" value="ArsC_Yffb"/>
    <property type="match status" value="1"/>
</dbReference>
<reference evidence="3" key="1">
    <citation type="submission" date="2020-11" db="EMBL/GenBank/DDBJ databases">
        <title>Azospira restricta DSM 18626 genome sequence.</title>
        <authorList>
            <person name="Moe W.M."/>
        </authorList>
    </citation>
    <scope>NUCLEOTIDE SEQUENCE</scope>
    <source>
        <strain evidence="3">DSM 18626</strain>
    </source>
</reference>
<dbReference type="InterPro" id="IPR006504">
    <property type="entry name" value="Tscrpt_reg_Spx/MgsR"/>
</dbReference>
<dbReference type="PANTHER" id="PTHR30041:SF8">
    <property type="entry name" value="PROTEIN YFFB"/>
    <property type="match status" value="1"/>
</dbReference>
<dbReference type="AlphaFoldDB" id="A0A974PW55"/>
<keyword evidence="4" id="KW-1185">Reference proteome</keyword>